<evidence type="ECO:0000256" key="3">
    <source>
        <dbReference type="ARBA" id="ARBA00022723"/>
    </source>
</evidence>
<evidence type="ECO:0000256" key="1">
    <source>
        <dbReference type="ARBA" id="ARBA00004123"/>
    </source>
</evidence>
<proteinExistence type="predicted"/>
<evidence type="ECO:0000256" key="7">
    <source>
        <dbReference type="PROSITE-ProRule" id="PRU00322"/>
    </source>
</evidence>
<keyword evidence="3" id="KW-0479">Metal-binding</keyword>
<feature type="compositionally biased region" description="Basic and acidic residues" evidence="8">
    <location>
        <begin position="258"/>
        <end position="267"/>
    </location>
</feature>
<feature type="compositionally biased region" description="Low complexity" evidence="8">
    <location>
        <begin position="507"/>
        <end position="520"/>
    </location>
</feature>
<feature type="compositionally biased region" description="Low complexity" evidence="8">
    <location>
        <begin position="587"/>
        <end position="598"/>
    </location>
</feature>
<comment type="subcellular location">
    <subcellularLocation>
        <location evidence="1">Nucleus</location>
    </subcellularLocation>
</comment>
<keyword evidence="5" id="KW-0862">Zinc</keyword>
<dbReference type="GO" id="GO:0005643">
    <property type="term" value="C:nuclear pore"/>
    <property type="evidence" value="ECO:0007669"/>
    <property type="project" value="UniProtKB-ARBA"/>
</dbReference>
<dbReference type="PROSITE" id="PS01358">
    <property type="entry name" value="ZF_RANBP2_1"/>
    <property type="match status" value="1"/>
</dbReference>
<evidence type="ECO:0000256" key="6">
    <source>
        <dbReference type="ARBA" id="ARBA00023242"/>
    </source>
</evidence>
<feature type="compositionally biased region" description="Low complexity" evidence="8">
    <location>
        <begin position="757"/>
        <end position="766"/>
    </location>
</feature>
<feature type="region of interest" description="Disordered" evidence="8">
    <location>
        <begin position="27"/>
        <end position="75"/>
    </location>
</feature>
<reference evidence="10" key="1">
    <citation type="journal article" date="2013" name="Genetics">
        <title>The draft genome and transcriptome of Panagrellus redivivus are shaped by the harsh demands of a free-living lifestyle.</title>
        <authorList>
            <person name="Srinivasan J."/>
            <person name="Dillman A.R."/>
            <person name="Macchietto M.G."/>
            <person name="Heikkinen L."/>
            <person name="Lakso M."/>
            <person name="Fracchia K.M."/>
            <person name="Antoshechkin I."/>
            <person name="Mortazavi A."/>
            <person name="Wong G."/>
            <person name="Sternberg P.W."/>
        </authorList>
    </citation>
    <scope>NUCLEOTIDE SEQUENCE [LARGE SCALE GENOMIC DNA]</scope>
    <source>
        <strain evidence="10">MT8872</strain>
    </source>
</reference>
<feature type="compositionally biased region" description="Polar residues" evidence="8">
    <location>
        <begin position="360"/>
        <end position="395"/>
    </location>
</feature>
<dbReference type="PANTHER" id="PTHR23193:SF23">
    <property type="entry name" value="NUCLEAR PORE COMPLEX PROTEIN NUP153"/>
    <property type="match status" value="1"/>
</dbReference>
<keyword evidence="10" id="KW-1185">Reference proteome</keyword>
<evidence type="ECO:0000313" key="10">
    <source>
        <dbReference type="Proteomes" id="UP000492821"/>
    </source>
</evidence>
<feature type="compositionally biased region" description="Polar residues" evidence="8">
    <location>
        <begin position="769"/>
        <end position="781"/>
    </location>
</feature>
<dbReference type="InterPro" id="IPR026054">
    <property type="entry name" value="Nucleoporin"/>
</dbReference>
<keyword evidence="2" id="KW-0813">Transport</keyword>
<evidence type="ECO:0000313" key="11">
    <source>
        <dbReference type="WBParaSite" id="Pan_g17056.t2"/>
    </source>
</evidence>
<evidence type="ECO:0000259" key="9">
    <source>
        <dbReference type="PROSITE" id="PS50199"/>
    </source>
</evidence>
<dbReference type="AlphaFoldDB" id="A0A7E4V5Z9"/>
<dbReference type="PANTHER" id="PTHR23193">
    <property type="entry name" value="NUCLEAR PORE COMPLEX PROTEIN NUP"/>
    <property type="match status" value="1"/>
</dbReference>
<feature type="compositionally biased region" description="Low complexity" evidence="8">
    <location>
        <begin position="558"/>
        <end position="573"/>
    </location>
</feature>
<dbReference type="GO" id="GO:0008270">
    <property type="term" value="F:zinc ion binding"/>
    <property type="evidence" value="ECO:0007669"/>
    <property type="project" value="UniProtKB-KW"/>
</dbReference>
<dbReference type="InterPro" id="IPR001876">
    <property type="entry name" value="Znf_RanBP2"/>
</dbReference>
<dbReference type="GO" id="GO:0008139">
    <property type="term" value="F:nuclear localization sequence binding"/>
    <property type="evidence" value="ECO:0007669"/>
    <property type="project" value="TreeGrafter"/>
</dbReference>
<feature type="compositionally biased region" description="Polar residues" evidence="8">
    <location>
        <begin position="191"/>
        <end position="200"/>
    </location>
</feature>
<dbReference type="GO" id="GO:0017056">
    <property type="term" value="F:structural constituent of nuclear pore"/>
    <property type="evidence" value="ECO:0007669"/>
    <property type="project" value="TreeGrafter"/>
</dbReference>
<evidence type="ECO:0000256" key="8">
    <source>
        <dbReference type="SAM" id="MobiDB-lite"/>
    </source>
</evidence>
<feature type="domain" description="RanBP2-type" evidence="9">
    <location>
        <begin position="433"/>
        <end position="462"/>
    </location>
</feature>
<protein>
    <submittedName>
        <fullName evidence="11">RanBP2-type domain-containing protein</fullName>
    </submittedName>
</protein>
<sequence length="951" mass="96846">MAQSGSNNEGARTGSWFTNGFSRLSNIFGNGSNASQQQQQRKRTLEESINGSAVNASEASQPSPRASSLGSVKRIRRSNDPIASDLLPNTRLNSSVRDSLHDPIAQSSLNTSNRSVLEFPGRRSILDFQNSSFTPSQKKPTRAKQILDILDKIETSTTSINDESLNFSKTQKWLEDINVIKATPPPRKSLRTPSRLSSIIANARPKPSWQRAQSNQAPAEKPTETSFEEQEDPGDVSPVPTSSKKLVKPTPYTVGSHLESHRGESRSLKSSSGKNILRATDDIFEVDTNDRATMEQLLAVKPTFPAPPPSAYRSKPRSFKFTLPVLRGPQVVVESIIEEQISADSAVNSDDDVLSEESRVSTPDKNTEGTKTPTSKFNSETSSSVASDADQTITPPKSVETPKATTPSKSKWECPSCMTENTADACECCETPRPKPWTCKECFVDNAATDSTCTCCGSAPAGAAASAAPAAPAFKAQDFTKTAPVGGGFKFGLTAPAAALPSDTPQSTVTDSAADSSTPAKPAGAFTFGVKPAEITPAPTSAPAPKLTFGLPAAVSTAPATTTESTSTPAGSSLFGAKPAQNLPLFGTSSTTTPNTGSALFGNSATSNTGSTLFSTPVTSETATSAAASTLFAPNAAATTTPSTGLFGSTSTSSASGSSLFGVPTSTTAAPSLFGATPAATTAPAPATGFGAAPVASTAPSTLFGAAAPSSTSAPTPFGAASVSAQPASFGTSAAPQPLFGGAASATPANGLFGATTPAAPAAEAPKSNGFNFGSQSASTPSFGTNGTATSSTTFGSFGNANNATNGDAPPEKRANNFGSQPALPAFGAPAAGFDSNTNANGFNFGSANAPASFSFGAQQPAQNGGTFLFGAGTPAAPQAPILFGAGAVAAPQAPIQFGSGAPATPQAPIQFGAGAPAVPQFGALPTANAFTHPGTTTNRRILKPSYRRRN</sequence>
<keyword evidence="4 7" id="KW-0863">Zinc-finger</keyword>
<dbReference type="GO" id="GO:0006606">
    <property type="term" value="P:protein import into nucleus"/>
    <property type="evidence" value="ECO:0007669"/>
    <property type="project" value="TreeGrafter"/>
</dbReference>
<feature type="region of interest" description="Disordered" evidence="8">
    <location>
        <begin position="183"/>
        <end position="273"/>
    </location>
</feature>
<dbReference type="Pfam" id="PF13634">
    <property type="entry name" value="Nucleoporin_FG"/>
    <property type="match status" value="2"/>
</dbReference>
<dbReference type="SMART" id="SM00547">
    <property type="entry name" value="ZnF_RBZ"/>
    <property type="match status" value="2"/>
</dbReference>
<organism evidence="10 11">
    <name type="scientific">Panagrellus redivivus</name>
    <name type="common">Microworm</name>
    <dbReference type="NCBI Taxonomy" id="6233"/>
    <lineage>
        <taxon>Eukaryota</taxon>
        <taxon>Metazoa</taxon>
        <taxon>Ecdysozoa</taxon>
        <taxon>Nematoda</taxon>
        <taxon>Chromadorea</taxon>
        <taxon>Rhabditida</taxon>
        <taxon>Tylenchina</taxon>
        <taxon>Panagrolaimomorpha</taxon>
        <taxon>Panagrolaimoidea</taxon>
        <taxon>Panagrolaimidae</taxon>
        <taxon>Panagrellus</taxon>
    </lineage>
</organism>
<keyword evidence="6" id="KW-0539">Nucleus</keyword>
<accession>A0A7E4V5Z9</accession>
<evidence type="ECO:0000256" key="2">
    <source>
        <dbReference type="ARBA" id="ARBA00022448"/>
    </source>
</evidence>
<dbReference type="WBParaSite" id="Pan_g17056.t2">
    <property type="protein sequence ID" value="Pan_g17056.t2"/>
    <property type="gene ID" value="Pan_g17056"/>
</dbReference>
<feature type="compositionally biased region" description="Polar residues" evidence="8">
    <location>
        <begin position="47"/>
        <end position="70"/>
    </location>
</feature>
<dbReference type="GO" id="GO:0006405">
    <property type="term" value="P:RNA export from nucleus"/>
    <property type="evidence" value="ECO:0007669"/>
    <property type="project" value="TreeGrafter"/>
</dbReference>
<dbReference type="Proteomes" id="UP000492821">
    <property type="component" value="Unassembled WGS sequence"/>
</dbReference>
<feature type="compositionally biased region" description="Low complexity" evidence="8">
    <location>
        <begin position="782"/>
        <end position="801"/>
    </location>
</feature>
<dbReference type="PROSITE" id="PS50199">
    <property type="entry name" value="ZF_RANBP2_2"/>
    <property type="match status" value="1"/>
</dbReference>
<feature type="region of interest" description="Disordered" evidence="8">
    <location>
        <begin position="558"/>
        <end position="606"/>
    </location>
</feature>
<dbReference type="InterPro" id="IPR025574">
    <property type="entry name" value="Nucleoporin_FG_rpt"/>
</dbReference>
<feature type="region of interest" description="Disordered" evidence="8">
    <location>
        <begin position="757"/>
        <end position="824"/>
    </location>
</feature>
<feature type="region of interest" description="Disordered" evidence="8">
    <location>
        <begin position="346"/>
        <end position="413"/>
    </location>
</feature>
<feature type="region of interest" description="Disordered" evidence="8">
    <location>
        <begin position="501"/>
        <end position="520"/>
    </location>
</feature>
<name>A0A7E4V5Z9_PANRE</name>
<evidence type="ECO:0000256" key="5">
    <source>
        <dbReference type="ARBA" id="ARBA00022833"/>
    </source>
</evidence>
<evidence type="ECO:0000256" key="4">
    <source>
        <dbReference type="ARBA" id="ARBA00022771"/>
    </source>
</evidence>
<reference evidence="11" key="2">
    <citation type="submission" date="2020-10" db="UniProtKB">
        <authorList>
            <consortium name="WormBaseParasite"/>
        </authorList>
    </citation>
    <scope>IDENTIFICATION</scope>
</reference>